<keyword evidence="5" id="KW-0732">Signal</keyword>
<dbReference type="FunFam" id="2.60.40.60:FF:000192">
    <property type="entry name" value="neural-cadherin isoform X8"/>
    <property type="match status" value="1"/>
</dbReference>
<dbReference type="GO" id="GO:0044331">
    <property type="term" value="P:cell-cell adhesion mediated by cadherin"/>
    <property type="evidence" value="ECO:0007669"/>
    <property type="project" value="UniProtKB-ARBA"/>
</dbReference>
<evidence type="ECO:0000256" key="7">
    <source>
        <dbReference type="ARBA" id="ARBA00022837"/>
    </source>
</evidence>
<dbReference type="EMBL" id="JABXBU010000002">
    <property type="protein sequence ID" value="KAF8793628.1"/>
    <property type="molecule type" value="Genomic_DNA"/>
</dbReference>
<dbReference type="InterPro" id="IPR002126">
    <property type="entry name" value="Cadherin-like_dom"/>
</dbReference>
<evidence type="ECO:0000259" key="14">
    <source>
        <dbReference type="PROSITE" id="PS50268"/>
    </source>
</evidence>
<evidence type="ECO:0000256" key="8">
    <source>
        <dbReference type="ARBA" id="ARBA00022889"/>
    </source>
</evidence>
<keyword evidence="6" id="KW-0677">Repeat</keyword>
<sequence length="1392" mass="156507">MAILLKKVSPATRRPAQQQHVIELSRNHSLSRWIGGLCCGPTSVFCQKDYRLIQVDTCKYPNITSHLPLPRESAGGIMKTLPLLLLLFVCPLTLGSDLAFKGHGSDIPVLRVSVPHDAYPGYSITRLNYRGQAFSLLENEFSCLFAILSDGLLMPTGDISHLADSPPLTLVVKEDSVNGTKEQMVVVHVVDRNRLVRFTQDAYSGSVYENEPVGTVIEGLDRLFATSDPHHPMVYTFVSGNEGDAFSIVQPVTNLSTPILVRTNKILDREEQEVYDLVIRATDVEEANSADATLTITVDNLNDNAPVPDRTVYEFRIPEDLELYSIVGNVSAFDADGDKPVYHLVSRHPVFAIIPKTGQILLIATPELKTYKLSVRTQDTAKPPRVSAPFSVYVEVYSEELLPEEEADLSNEIVPVRQKRSVRPTKSYEYKETDGSKPGKVMFQLDKKHPQESYKMEGPVKWVEVDSSGDVKVKEPWDYEQLGKEKTIDFWVFVTGPNINDPERQRVIIHLKDVNDEPPYFINRPLPMQAVVQLNAPPGTPVFKLQARDPDTDHNIHYFLVRDRTGGRFEVDERSGEVRTLGSDPFMLDKEYVLYVKAEDHNGMTEDRQHQSTGEERLSIMGGKRPPQFYMQKYEATIPENQRKDSDIIEVKAKSFADREIRYTLRAQGKGAGTFNIGPTTGVVKLAKDLDYEDLRQPKSYSLIVTATEDSGGFSTSVELTIKVTDVNDNAPRFELPDYQAHNVDEDVAVGTSILQVSASERRTRTTNPRNSARTYTPRMWMKMRGLTLWLQLLWPIEERTGVIRLISGHIQLDKDKYELNVTARDDGACCKNGALTTHTSTALVVVFITDVNDNKPLFEECATYAPQVEEGAPSGTMVIKVKAVDNDKGHNGQVRYSIVQQPNQKGTKFIVDEITGDIRTNKVFDREGDDGRFVSVTVKATDRGNPPLEGVCSFKVEITDINDNPPLFDRQEYRENVKQDTPKGTNILRVSASDEDADNNGAIVYNLTAPYDPTDLDYFEINPDSGWISLKKALDRDQYHLRAIALDKGLPQHRATVEVIIDVVDRANNPPIWDQPVYGPIFIKENYMVGQVVASIKARSGIPDNPTVFYTLMKGSTEQTNKKDTFYLDQRNMNGDTWADIQVNYPLDYERIQQYNLTVRVENNGIQQLASEATVYIVLEDVNDEIPLFIEREQETVLEGMPPNTKVTQVQAVDKDGTYPNNKVYYAIESKDHGDKFFSIDRETGEIYTRVEFDREEKQAYAILVRAEDGAASDRPNMKPGEPNSVTTGFGRSAASGAMMDFVEALRLNPSLWFCLLGRCLQRTTQEGTCLDTRIKRCKIELEDLGTIGKLLVPETKIGAVIYPMMGPKDLSAHDPSRGLREYAIRFCPPF</sequence>
<evidence type="ECO:0000256" key="11">
    <source>
        <dbReference type="ARBA" id="ARBA00023157"/>
    </source>
</evidence>
<dbReference type="GO" id="GO:0007156">
    <property type="term" value="P:homophilic cell adhesion via plasma membrane adhesion molecules"/>
    <property type="evidence" value="ECO:0007669"/>
    <property type="project" value="InterPro"/>
</dbReference>
<dbReference type="GO" id="GO:0048468">
    <property type="term" value="P:cell development"/>
    <property type="evidence" value="ECO:0007669"/>
    <property type="project" value="UniProtKB-ARBA"/>
</dbReference>
<dbReference type="GO" id="GO:0005911">
    <property type="term" value="C:cell-cell junction"/>
    <property type="evidence" value="ECO:0007669"/>
    <property type="project" value="UniProtKB-ARBA"/>
</dbReference>
<keyword evidence="11" id="KW-1015">Disulfide bond</keyword>
<dbReference type="CDD" id="cd11304">
    <property type="entry name" value="Cadherin_repeat"/>
    <property type="match status" value="9"/>
</dbReference>
<dbReference type="FunFam" id="2.60.40.60:FF:000184">
    <property type="entry name" value="neural-cadherin isoform X12"/>
    <property type="match status" value="1"/>
</dbReference>
<keyword evidence="10" id="KW-0472">Membrane</keyword>
<keyword evidence="4" id="KW-0812">Transmembrane</keyword>
<feature type="domain" description="Cadherin" evidence="14">
    <location>
        <begin position="1197"/>
        <end position="1313"/>
    </location>
</feature>
<dbReference type="PANTHER" id="PTHR24026:SF136">
    <property type="entry name" value="PROTOCADHERIN-23"/>
    <property type="match status" value="1"/>
</dbReference>
<feature type="domain" description="Cadherin" evidence="14">
    <location>
        <begin position="970"/>
        <end position="1074"/>
    </location>
</feature>
<dbReference type="SMART" id="SM00112">
    <property type="entry name" value="CA"/>
    <property type="match status" value="10"/>
</dbReference>
<comment type="caution">
    <text evidence="15">The sequence shown here is derived from an EMBL/GenBank/DDBJ whole genome shotgun (WGS) entry which is preliminary data.</text>
</comment>
<reference evidence="15" key="2">
    <citation type="submission" date="2020-06" db="EMBL/GenBank/DDBJ databases">
        <authorList>
            <person name="Sheffer M."/>
        </authorList>
    </citation>
    <scope>NUCLEOTIDE SEQUENCE</scope>
</reference>
<dbReference type="PRINTS" id="PR00205">
    <property type="entry name" value="CADHERIN"/>
</dbReference>
<dbReference type="Gene3D" id="2.60.40.60">
    <property type="entry name" value="Cadherins"/>
    <property type="match status" value="10"/>
</dbReference>
<evidence type="ECO:0000256" key="13">
    <source>
        <dbReference type="PROSITE-ProRule" id="PRU00043"/>
    </source>
</evidence>
<dbReference type="InterPro" id="IPR015919">
    <property type="entry name" value="Cadherin-like_sf"/>
</dbReference>
<dbReference type="Proteomes" id="UP000807504">
    <property type="component" value="Unassembled WGS sequence"/>
</dbReference>
<dbReference type="GO" id="GO:0007163">
    <property type="term" value="P:establishment or maintenance of cell polarity"/>
    <property type="evidence" value="ECO:0007669"/>
    <property type="project" value="UniProtKB-ARBA"/>
</dbReference>
<dbReference type="PROSITE" id="PS00232">
    <property type="entry name" value="CADHERIN_1"/>
    <property type="match status" value="2"/>
</dbReference>
<dbReference type="GO" id="GO:0008104">
    <property type="term" value="P:intracellular protein localization"/>
    <property type="evidence" value="ECO:0007669"/>
    <property type="project" value="UniProtKB-ARBA"/>
</dbReference>
<keyword evidence="16" id="KW-1185">Reference proteome</keyword>
<dbReference type="SUPFAM" id="SSF49313">
    <property type="entry name" value="Cadherin-like"/>
    <property type="match status" value="9"/>
</dbReference>
<reference evidence="15" key="1">
    <citation type="journal article" date="2020" name="bioRxiv">
        <title>Chromosome-level reference genome of the European wasp spider Argiope bruennichi: a resource for studies on range expansion and evolutionary adaptation.</title>
        <authorList>
            <person name="Sheffer M.M."/>
            <person name="Hoppe A."/>
            <person name="Krehenwinkel H."/>
            <person name="Uhl G."/>
            <person name="Kuss A.W."/>
            <person name="Jensen L."/>
            <person name="Jensen C."/>
            <person name="Gillespie R.G."/>
            <person name="Hoff K.J."/>
            <person name="Prost S."/>
        </authorList>
    </citation>
    <scope>NUCLEOTIDE SEQUENCE</scope>
</reference>
<comment type="subcellular location">
    <subcellularLocation>
        <location evidence="1">Cell membrane</location>
        <topology evidence="1">Single-pass type I membrane protein</topology>
    </subcellularLocation>
</comment>
<feature type="domain" description="Cadherin" evidence="14">
    <location>
        <begin position="432"/>
        <end position="521"/>
    </location>
</feature>
<keyword evidence="7 13" id="KW-0106">Calcium</keyword>
<evidence type="ECO:0000313" key="16">
    <source>
        <dbReference type="Proteomes" id="UP000807504"/>
    </source>
</evidence>
<evidence type="ECO:0000256" key="1">
    <source>
        <dbReference type="ARBA" id="ARBA00004251"/>
    </source>
</evidence>
<dbReference type="GO" id="GO:0005886">
    <property type="term" value="C:plasma membrane"/>
    <property type="evidence" value="ECO:0007669"/>
    <property type="project" value="UniProtKB-SubCell"/>
</dbReference>
<keyword evidence="3" id="KW-0245">EGF-like domain</keyword>
<evidence type="ECO:0000256" key="5">
    <source>
        <dbReference type="ARBA" id="ARBA00022729"/>
    </source>
</evidence>
<dbReference type="GO" id="GO:0060429">
    <property type="term" value="P:epithelium development"/>
    <property type="evidence" value="ECO:0007669"/>
    <property type="project" value="UniProtKB-ARBA"/>
</dbReference>
<dbReference type="FunFam" id="2.60.40.60:FF:000274">
    <property type="entry name" value="neural-cadherin isoform X9"/>
    <property type="match status" value="1"/>
</dbReference>
<gene>
    <name evidence="15" type="ORF">HNY73_001680</name>
</gene>
<feature type="domain" description="Cadherin" evidence="14">
    <location>
        <begin position="524"/>
        <end position="629"/>
    </location>
</feature>
<evidence type="ECO:0000256" key="2">
    <source>
        <dbReference type="ARBA" id="ARBA00022475"/>
    </source>
</evidence>
<feature type="domain" description="Cadherin" evidence="14">
    <location>
        <begin position="736"/>
        <end position="859"/>
    </location>
</feature>
<dbReference type="GO" id="GO:0030425">
    <property type="term" value="C:dendrite"/>
    <property type="evidence" value="ECO:0007669"/>
    <property type="project" value="UniProtKB-ARBA"/>
</dbReference>
<protein>
    <submittedName>
        <fullName evidence="15">Neural-cadherin like protein</fullName>
    </submittedName>
</protein>
<keyword evidence="8" id="KW-0130">Cell adhesion</keyword>
<keyword evidence="9" id="KW-1133">Transmembrane helix</keyword>
<dbReference type="Pfam" id="PF00028">
    <property type="entry name" value="Cadherin"/>
    <property type="match status" value="7"/>
</dbReference>
<keyword evidence="2" id="KW-1003">Cell membrane</keyword>
<dbReference type="GO" id="GO:0000902">
    <property type="term" value="P:cell morphogenesis"/>
    <property type="evidence" value="ECO:0007669"/>
    <property type="project" value="UniProtKB-ARBA"/>
</dbReference>
<evidence type="ECO:0000256" key="12">
    <source>
        <dbReference type="ARBA" id="ARBA00023180"/>
    </source>
</evidence>
<feature type="domain" description="Cadherin" evidence="14">
    <location>
        <begin position="199"/>
        <end position="308"/>
    </location>
</feature>
<accession>A0A8T0FTU5</accession>
<feature type="domain" description="Cadherin" evidence="14">
    <location>
        <begin position="630"/>
        <end position="734"/>
    </location>
</feature>
<dbReference type="PANTHER" id="PTHR24026">
    <property type="entry name" value="FAT ATYPICAL CADHERIN-RELATED"/>
    <property type="match status" value="1"/>
</dbReference>
<evidence type="ECO:0000313" key="15">
    <source>
        <dbReference type="EMBL" id="KAF8793628.1"/>
    </source>
</evidence>
<feature type="domain" description="Cadherin" evidence="14">
    <location>
        <begin position="309"/>
        <end position="405"/>
    </location>
</feature>
<dbReference type="PROSITE" id="PS50268">
    <property type="entry name" value="CADHERIN_2"/>
    <property type="match status" value="10"/>
</dbReference>
<dbReference type="GO" id="GO:0005509">
    <property type="term" value="F:calcium ion binding"/>
    <property type="evidence" value="ECO:0007669"/>
    <property type="project" value="UniProtKB-UniRule"/>
</dbReference>
<feature type="domain" description="Cadherin" evidence="14">
    <location>
        <begin position="861"/>
        <end position="969"/>
    </location>
</feature>
<keyword evidence="12" id="KW-0325">Glycoprotein</keyword>
<dbReference type="InterPro" id="IPR020894">
    <property type="entry name" value="Cadherin_CS"/>
</dbReference>
<evidence type="ECO:0000256" key="9">
    <source>
        <dbReference type="ARBA" id="ARBA00022989"/>
    </source>
</evidence>
<evidence type="ECO:0000256" key="4">
    <source>
        <dbReference type="ARBA" id="ARBA00022692"/>
    </source>
</evidence>
<proteinExistence type="predicted"/>
<organism evidence="15 16">
    <name type="scientific">Argiope bruennichi</name>
    <name type="common">Wasp spider</name>
    <name type="synonym">Aranea bruennichi</name>
    <dbReference type="NCBI Taxonomy" id="94029"/>
    <lineage>
        <taxon>Eukaryota</taxon>
        <taxon>Metazoa</taxon>
        <taxon>Ecdysozoa</taxon>
        <taxon>Arthropoda</taxon>
        <taxon>Chelicerata</taxon>
        <taxon>Arachnida</taxon>
        <taxon>Araneae</taxon>
        <taxon>Araneomorphae</taxon>
        <taxon>Entelegynae</taxon>
        <taxon>Araneoidea</taxon>
        <taxon>Araneidae</taxon>
        <taxon>Argiope</taxon>
    </lineage>
</organism>
<name>A0A8T0FTU5_ARGBR</name>
<dbReference type="FunFam" id="2.60.40.60:FF:000058">
    <property type="entry name" value="FAT atypical cadherin 3"/>
    <property type="match status" value="1"/>
</dbReference>
<dbReference type="FunFam" id="2.60.40.60:FF:000033">
    <property type="entry name" value="FAT atypical cadherin 1"/>
    <property type="match status" value="1"/>
</dbReference>
<evidence type="ECO:0000256" key="10">
    <source>
        <dbReference type="ARBA" id="ARBA00023136"/>
    </source>
</evidence>
<evidence type="ECO:0000256" key="3">
    <source>
        <dbReference type="ARBA" id="ARBA00022536"/>
    </source>
</evidence>
<evidence type="ECO:0000256" key="6">
    <source>
        <dbReference type="ARBA" id="ARBA00022737"/>
    </source>
</evidence>
<feature type="domain" description="Cadherin" evidence="14">
    <location>
        <begin position="1084"/>
        <end position="1190"/>
    </location>
</feature>